<keyword evidence="2" id="KW-0812">Transmembrane</keyword>
<evidence type="ECO:0000313" key="4">
    <source>
        <dbReference type="Proteomes" id="UP000178129"/>
    </source>
</evidence>
<dbReference type="GO" id="GO:0051285">
    <property type="term" value="C:cell cortex of cell tip"/>
    <property type="evidence" value="ECO:0007669"/>
    <property type="project" value="TreeGrafter"/>
</dbReference>
<dbReference type="GO" id="GO:0005886">
    <property type="term" value="C:plasma membrane"/>
    <property type="evidence" value="ECO:0007669"/>
    <property type="project" value="InterPro"/>
</dbReference>
<evidence type="ECO:0000256" key="2">
    <source>
        <dbReference type="SAM" id="Phobius"/>
    </source>
</evidence>
<keyword evidence="2" id="KW-1133">Transmembrane helix</keyword>
<dbReference type="Proteomes" id="UP000178129">
    <property type="component" value="Unassembled WGS sequence"/>
</dbReference>
<feature type="compositionally biased region" description="Gly residues" evidence="1">
    <location>
        <begin position="136"/>
        <end position="152"/>
    </location>
</feature>
<gene>
    <name evidence="3" type="ORF">RCO7_07537</name>
</gene>
<feature type="transmembrane region" description="Helical" evidence="2">
    <location>
        <begin position="21"/>
        <end position="45"/>
    </location>
</feature>
<dbReference type="GO" id="GO:0031505">
    <property type="term" value="P:fungal-type cell wall organization"/>
    <property type="evidence" value="ECO:0007669"/>
    <property type="project" value="TreeGrafter"/>
</dbReference>
<keyword evidence="2" id="KW-0472">Membrane</keyword>
<keyword evidence="4" id="KW-1185">Reference proteome</keyword>
<proteinExistence type="predicted"/>
<sequence>MAHEKADSIRSKADRAIENGTCASLCTLVAASVAFSLSLVAILAVGGNGLQQYDLLTLNTSTLFQNAVKIYNTNPTQSRSLDLDDGRHGVVLPRVTERAFLPPPVEARQFPAPPDIVPFFSTLLPAAPSPTPYPGNNGGGNRGGGGGPGRGDGGNFLQNFEGLFNGLLGAATGAVGGEFIKVVNGLVSQVLDALGIDEYYSLYSNQFCSGYYTPNYASPDAKRSTKKCTRYDQVASNRTNSTLQLGTTVIDVSALNIPNKLADGSGMISNVFKALFAIQITGLVATGLLILLTPLNLCISFFKRSTFRSIITALAGLAAACFGVTAFIYTAIIVVTSTLVNTLGKGLGIESLKGGNFLALIWISAVFMSISLIVRYLKWHKQRYVKRSKADFVSRPVAQSAKSEYQLGPEGRGGVGE</sequence>
<accession>A0A1E1LJ93</accession>
<feature type="transmembrane region" description="Helical" evidence="2">
    <location>
        <begin position="357"/>
        <end position="377"/>
    </location>
</feature>
<dbReference type="InterPro" id="IPR009571">
    <property type="entry name" value="SUR7/Rim9-like_fungi"/>
</dbReference>
<dbReference type="PANTHER" id="PTHR28019:SF7">
    <property type="entry name" value="SUR7 PROTEIN"/>
    <property type="match status" value="1"/>
</dbReference>
<organism evidence="3 4">
    <name type="scientific">Rhynchosporium graminicola</name>
    <dbReference type="NCBI Taxonomy" id="2792576"/>
    <lineage>
        <taxon>Eukaryota</taxon>
        <taxon>Fungi</taxon>
        <taxon>Dikarya</taxon>
        <taxon>Ascomycota</taxon>
        <taxon>Pezizomycotina</taxon>
        <taxon>Leotiomycetes</taxon>
        <taxon>Helotiales</taxon>
        <taxon>Ploettnerulaceae</taxon>
        <taxon>Rhynchosporium</taxon>
    </lineage>
</organism>
<dbReference type="EMBL" id="FJUW01000056">
    <property type="protein sequence ID" value="CZT10578.1"/>
    <property type="molecule type" value="Genomic_DNA"/>
</dbReference>
<name>A0A1E1LJ93_9HELO</name>
<feature type="transmembrane region" description="Helical" evidence="2">
    <location>
        <begin position="274"/>
        <end position="299"/>
    </location>
</feature>
<feature type="transmembrane region" description="Helical" evidence="2">
    <location>
        <begin position="311"/>
        <end position="337"/>
    </location>
</feature>
<dbReference type="InterPro" id="IPR052413">
    <property type="entry name" value="SUR7_domain"/>
</dbReference>
<dbReference type="Pfam" id="PF06687">
    <property type="entry name" value="SUR7"/>
    <property type="match status" value="1"/>
</dbReference>
<protein>
    <submittedName>
        <fullName evidence="3">Uncharacterized protein</fullName>
    </submittedName>
</protein>
<comment type="caution">
    <text evidence="3">The sequence shown here is derived from an EMBL/GenBank/DDBJ whole genome shotgun (WGS) entry which is preliminary data.</text>
</comment>
<dbReference type="InParanoid" id="A0A1E1LJ93"/>
<evidence type="ECO:0000256" key="1">
    <source>
        <dbReference type="SAM" id="MobiDB-lite"/>
    </source>
</evidence>
<evidence type="ECO:0000313" key="3">
    <source>
        <dbReference type="EMBL" id="CZT10578.1"/>
    </source>
</evidence>
<reference evidence="4" key="1">
    <citation type="submission" date="2016-03" db="EMBL/GenBank/DDBJ databases">
        <authorList>
            <person name="Ploux O."/>
        </authorList>
    </citation>
    <scope>NUCLEOTIDE SEQUENCE [LARGE SCALE GENOMIC DNA]</scope>
    <source>
        <strain evidence="4">UK7</strain>
    </source>
</reference>
<dbReference type="AlphaFoldDB" id="A0A1E1LJ93"/>
<dbReference type="PANTHER" id="PTHR28019">
    <property type="entry name" value="CELL MEMBRANE PROTEIN YLR413W-RELATED"/>
    <property type="match status" value="1"/>
</dbReference>
<feature type="region of interest" description="Disordered" evidence="1">
    <location>
        <begin position="130"/>
        <end position="152"/>
    </location>
</feature>